<reference evidence="1" key="1">
    <citation type="journal article" date="2020" name="Nat. Commun.">
        <title>Large-scale genome sequencing of mycorrhizal fungi provides insights into the early evolution of symbiotic traits.</title>
        <authorList>
            <person name="Miyauchi S."/>
            <person name="Kiss E."/>
            <person name="Kuo A."/>
            <person name="Drula E."/>
            <person name="Kohler A."/>
            <person name="Sanchez-Garcia M."/>
            <person name="Morin E."/>
            <person name="Andreopoulos B."/>
            <person name="Barry K.W."/>
            <person name="Bonito G."/>
            <person name="Buee M."/>
            <person name="Carver A."/>
            <person name="Chen C."/>
            <person name="Cichocki N."/>
            <person name="Clum A."/>
            <person name="Culley D."/>
            <person name="Crous P.W."/>
            <person name="Fauchery L."/>
            <person name="Girlanda M."/>
            <person name="Hayes R.D."/>
            <person name="Keri Z."/>
            <person name="LaButti K."/>
            <person name="Lipzen A."/>
            <person name="Lombard V."/>
            <person name="Magnuson J."/>
            <person name="Maillard F."/>
            <person name="Murat C."/>
            <person name="Nolan M."/>
            <person name="Ohm R.A."/>
            <person name="Pangilinan J."/>
            <person name="Pereira M.F."/>
            <person name="Perotto S."/>
            <person name="Peter M."/>
            <person name="Pfister S."/>
            <person name="Riley R."/>
            <person name="Sitrit Y."/>
            <person name="Stielow J.B."/>
            <person name="Szollosi G."/>
            <person name="Zifcakova L."/>
            <person name="Stursova M."/>
            <person name="Spatafora J.W."/>
            <person name="Tedersoo L."/>
            <person name="Vaario L.M."/>
            <person name="Yamada A."/>
            <person name="Yan M."/>
            <person name="Wang P."/>
            <person name="Xu J."/>
            <person name="Bruns T."/>
            <person name="Baldrian P."/>
            <person name="Vilgalys R."/>
            <person name="Dunand C."/>
            <person name="Henrissat B."/>
            <person name="Grigoriev I.V."/>
            <person name="Hibbett D."/>
            <person name="Nagy L.G."/>
            <person name="Martin F.M."/>
        </authorList>
    </citation>
    <scope>NUCLEOTIDE SEQUENCE</scope>
    <source>
        <strain evidence="1">UP504</strain>
    </source>
</reference>
<accession>A0A9P6DZ44</accession>
<organism evidence="1 2">
    <name type="scientific">Hydnum rufescens UP504</name>
    <dbReference type="NCBI Taxonomy" id="1448309"/>
    <lineage>
        <taxon>Eukaryota</taxon>
        <taxon>Fungi</taxon>
        <taxon>Dikarya</taxon>
        <taxon>Basidiomycota</taxon>
        <taxon>Agaricomycotina</taxon>
        <taxon>Agaricomycetes</taxon>
        <taxon>Cantharellales</taxon>
        <taxon>Hydnaceae</taxon>
        <taxon>Hydnum</taxon>
    </lineage>
</organism>
<proteinExistence type="predicted"/>
<dbReference type="EMBL" id="MU128948">
    <property type="protein sequence ID" value="KAF9515605.1"/>
    <property type="molecule type" value="Genomic_DNA"/>
</dbReference>
<feature type="non-terminal residue" evidence="1">
    <location>
        <position position="68"/>
    </location>
</feature>
<evidence type="ECO:0000313" key="2">
    <source>
        <dbReference type="Proteomes" id="UP000886523"/>
    </source>
</evidence>
<keyword evidence="2" id="KW-1185">Reference proteome</keyword>
<dbReference type="Proteomes" id="UP000886523">
    <property type="component" value="Unassembled WGS sequence"/>
</dbReference>
<evidence type="ECO:0000313" key="1">
    <source>
        <dbReference type="EMBL" id="KAF9515605.1"/>
    </source>
</evidence>
<sequence>MATSRSSYCACSDPWPFVSWLSGCARRQRPGRAPAFTTSLFASSPRAHKDLKIMPHTPKEIRENGWLN</sequence>
<dbReference type="AlphaFoldDB" id="A0A9P6DZ44"/>
<protein>
    <submittedName>
        <fullName evidence="1">Uncharacterized protein</fullName>
    </submittedName>
</protein>
<comment type="caution">
    <text evidence="1">The sequence shown here is derived from an EMBL/GenBank/DDBJ whole genome shotgun (WGS) entry which is preliminary data.</text>
</comment>
<dbReference type="PROSITE" id="PS51257">
    <property type="entry name" value="PROKAR_LIPOPROTEIN"/>
    <property type="match status" value="1"/>
</dbReference>
<name>A0A9P6DZ44_9AGAM</name>
<gene>
    <name evidence="1" type="ORF">BS47DRAFT_1341764</name>
</gene>